<organism evidence="2 3">
    <name type="scientific">Panagrellus redivivus</name>
    <name type="common">Microworm</name>
    <dbReference type="NCBI Taxonomy" id="6233"/>
    <lineage>
        <taxon>Eukaryota</taxon>
        <taxon>Metazoa</taxon>
        <taxon>Ecdysozoa</taxon>
        <taxon>Nematoda</taxon>
        <taxon>Chromadorea</taxon>
        <taxon>Rhabditida</taxon>
        <taxon>Tylenchina</taxon>
        <taxon>Panagrolaimomorpha</taxon>
        <taxon>Panagrolaimoidea</taxon>
        <taxon>Panagrolaimidae</taxon>
        <taxon>Panagrellus</taxon>
    </lineage>
</organism>
<dbReference type="WBParaSite" id="Pan_g22953.t1">
    <property type="protein sequence ID" value="Pan_g22953.t1"/>
    <property type="gene ID" value="Pan_g22953"/>
</dbReference>
<dbReference type="Proteomes" id="UP000492821">
    <property type="component" value="Unassembled WGS sequence"/>
</dbReference>
<feature type="compositionally biased region" description="Low complexity" evidence="1">
    <location>
        <begin position="51"/>
        <end position="63"/>
    </location>
</feature>
<evidence type="ECO:0000256" key="1">
    <source>
        <dbReference type="SAM" id="MobiDB-lite"/>
    </source>
</evidence>
<accession>A0A7E4VMB6</accession>
<reference evidence="3" key="2">
    <citation type="submission" date="2020-10" db="UniProtKB">
        <authorList>
            <consortium name="WormBaseParasite"/>
        </authorList>
    </citation>
    <scope>IDENTIFICATION</scope>
</reference>
<proteinExistence type="predicted"/>
<feature type="compositionally biased region" description="Pro residues" evidence="1">
    <location>
        <begin position="41"/>
        <end position="50"/>
    </location>
</feature>
<evidence type="ECO:0000313" key="3">
    <source>
        <dbReference type="WBParaSite" id="Pan_g22953.t1"/>
    </source>
</evidence>
<protein>
    <submittedName>
        <fullName evidence="3">Mediator of RNA polymerase II transcription subunit 7</fullName>
    </submittedName>
</protein>
<evidence type="ECO:0000313" key="2">
    <source>
        <dbReference type="Proteomes" id="UP000492821"/>
    </source>
</evidence>
<name>A0A7E4VMB6_PANRE</name>
<feature type="region of interest" description="Disordered" evidence="1">
    <location>
        <begin position="25"/>
        <end position="64"/>
    </location>
</feature>
<sequence>MGQHTDNSEYLGWQTETAAEANHKWNLAAKPYVPQSQTSPPRLPSSPDSPTPTNTSDYFSQGSIGTGTGIGSNFSSVMSAYNRTPTTTITALRDVDALMQAPMPVSTSAFGPVGDGGCDSSNGCGLPPPPPRLIDQPATVFPPVRRAPMEHQDVRSTLSQRLDKFTRDFLNVYPYPEPGPIINMGQAILDGTYHDRLIYPEEHANMPALIGEKCPWEIRDHREMPSMLDIWEPLGEQQSPTAELLRCHPEAIVEFCRNRLFK</sequence>
<reference evidence="2" key="1">
    <citation type="journal article" date="2013" name="Genetics">
        <title>The draft genome and transcriptome of Panagrellus redivivus are shaped by the harsh demands of a free-living lifestyle.</title>
        <authorList>
            <person name="Srinivasan J."/>
            <person name="Dillman A.R."/>
            <person name="Macchietto M.G."/>
            <person name="Heikkinen L."/>
            <person name="Lakso M."/>
            <person name="Fracchia K.M."/>
            <person name="Antoshechkin I."/>
            <person name="Mortazavi A."/>
            <person name="Wong G."/>
            <person name="Sternberg P.W."/>
        </authorList>
    </citation>
    <scope>NUCLEOTIDE SEQUENCE [LARGE SCALE GENOMIC DNA]</scope>
    <source>
        <strain evidence="2">MT8872</strain>
    </source>
</reference>
<keyword evidence="2" id="KW-1185">Reference proteome</keyword>
<dbReference type="AlphaFoldDB" id="A0A7E4VMB6"/>